<comment type="subunit">
    <text evidence="13">Monomer. Interacts with ssb (via C-terminus); this interaction stimulates the exonuclease activity by recruiting the enzyme to its substrate.</text>
</comment>
<sequence length="488" mass="54908">MSLSFFWHDYETFGRSPRLDLPAQFAGIRTDAELNEIGEPVMQYCQPLDDRLPDPESCLLTGILPQLCQERGLPEPEFAALIERELAQPGTVGVGYNTLRFDDEFTRHLFWRNLIDPYAREWQNDCGRWDLLDLVRAAHALRPEGIEWPVGEDGRVSFKLERLSKANGLLHEAAHDALSDVRATIALARLIRARQPKLFDFALKLRRKDAVWAEVGAQPRPLLHVSGMYGVERGCLALVWPLATHPRNKNELIVWDLASDPGELFDLRADAIRARLFVRQADLPEGVTRLPIKTIHVNKSPFVVSSLQTLSPARAQHWGIDVAQQLQHAEQLRAKGSLLAGLWDEVFAPPPGDQAPPDPEANLYGGFVGEGDRKLLVQVRGWSASQLAQRVHEGRVHFSDARLNELLWRFRARHHAEGLSPEESARWLAQRARRLHDGEGGGLPLADYLDRLDALQAQHEDEASQALLEALVDWAEAIAPPHPEELAE</sequence>
<keyword evidence="4" id="KW-0540">Nuclease</keyword>
<dbReference type="GO" id="GO:0003677">
    <property type="term" value="F:DNA binding"/>
    <property type="evidence" value="ECO:0007669"/>
    <property type="project" value="UniProtKB-KW"/>
</dbReference>
<dbReference type="Gene3D" id="3.30.420.10">
    <property type="entry name" value="Ribonuclease H-like superfamily/Ribonuclease H"/>
    <property type="match status" value="1"/>
</dbReference>
<protein>
    <recommendedName>
        <fullName evidence="3">Exodeoxyribonuclease I</fullName>
        <ecNumber evidence="2">3.1.11.1</ecNumber>
    </recommendedName>
    <alternativeName>
        <fullName evidence="12">DNA deoxyribophosphodiesterase</fullName>
    </alternativeName>
</protein>
<dbReference type="Gene3D" id="3.30.1520.20">
    <property type="entry name" value="Exonuclease ExoI, domain 2"/>
    <property type="match status" value="1"/>
</dbReference>
<dbReference type="SUPFAM" id="SSF53098">
    <property type="entry name" value="Ribonuclease H-like"/>
    <property type="match status" value="1"/>
</dbReference>
<evidence type="ECO:0000256" key="15">
    <source>
        <dbReference type="PIRSR" id="PIRSR000977-2"/>
    </source>
</evidence>
<feature type="domain" description="ExoI SH3-like" evidence="16">
    <location>
        <begin position="196"/>
        <end position="351"/>
    </location>
</feature>
<evidence type="ECO:0000256" key="9">
    <source>
        <dbReference type="ARBA" id="ARBA00022842"/>
    </source>
</evidence>
<dbReference type="RefSeq" id="WP_138856757.1">
    <property type="nucleotide sequence ID" value="NZ_CP040709.1"/>
</dbReference>
<dbReference type="InterPro" id="IPR038649">
    <property type="entry name" value="EXOI_SH3_sf"/>
</dbReference>
<evidence type="ECO:0000256" key="6">
    <source>
        <dbReference type="ARBA" id="ARBA00022763"/>
    </source>
</evidence>
<comment type="caution">
    <text evidence="18">The sequence shown here is derived from an EMBL/GenBank/DDBJ whole genome shotgun (WGS) entry which is preliminary data.</text>
</comment>
<dbReference type="GO" id="GO:0046872">
    <property type="term" value="F:metal ion binding"/>
    <property type="evidence" value="ECO:0007669"/>
    <property type="project" value="UniProtKB-KW"/>
</dbReference>
<evidence type="ECO:0000256" key="12">
    <source>
        <dbReference type="ARBA" id="ARBA00031220"/>
    </source>
</evidence>
<keyword evidence="8" id="KW-0269">Exonuclease</keyword>
<keyword evidence="6" id="KW-0227">DNA damage</keyword>
<gene>
    <name evidence="18" type="ORF">HNQ51_002618</name>
</gene>
<keyword evidence="19" id="KW-1185">Reference proteome</keyword>
<dbReference type="InterPro" id="IPR058561">
    <property type="entry name" value="Exonuc_1_C"/>
</dbReference>
<dbReference type="InterPro" id="IPR013520">
    <property type="entry name" value="Ribonucl_H"/>
</dbReference>
<name>A0A840SA70_9BURK</name>
<dbReference type="InterPro" id="IPR034747">
    <property type="entry name" value="EXOI_SH3"/>
</dbReference>
<evidence type="ECO:0000313" key="18">
    <source>
        <dbReference type="EMBL" id="MBB5205299.1"/>
    </source>
</evidence>
<keyword evidence="11" id="KW-0234">DNA repair</keyword>
<dbReference type="Pfam" id="PF26016">
    <property type="entry name" value="ExoI_C"/>
    <property type="match status" value="1"/>
</dbReference>
<keyword evidence="7 18" id="KW-0378">Hydrolase</keyword>
<dbReference type="Proteomes" id="UP000554837">
    <property type="component" value="Unassembled WGS sequence"/>
</dbReference>
<evidence type="ECO:0000313" key="19">
    <source>
        <dbReference type="Proteomes" id="UP000554837"/>
    </source>
</evidence>
<dbReference type="PROSITE" id="PS51784">
    <property type="entry name" value="EXOI_SH3"/>
    <property type="match status" value="1"/>
</dbReference>
<dbReference type="PROSITE" id="PS51785">
    <property type="entry name" value="EXOI_C"/>
    <property type="match status" value="1"/>
</dbReference>
<feature type="domain" description="ExoI C-terminal" evidence="17">
    <location>
        <begin position="355"/>
        <end position="479"/>
    </location>
</feature>
<evidence type="ECO:0000256" key="7">
    <source>
        <dbReference type="ARBA" id="ARBA00022801"/>
    </source>
</evidence>
<keyword evidence="9 15" id="KW-0460">Magnesium</keyword>
<evidence type="ECO:0000256" key="1">
    <source>
        <dbReference type="ARBA" id="ARBA00000563"/>
    </source>
</evidence>
<feature type="binding site" evidence="14">
    <location>
        <position position="11"/>
    </location>
    <ligand>
        <name>substrate</name>
    </ligand>
</feature>
<comment type="cofactor">
    <cofactor evidence="15">
        <name>Mg(2+)</name>
        <dbReference type="ChEBI" id="CHEBI:18420"/>
    </cofactor>
    <text evidence="15">Binds 2 Mg(2+) ions per monomer.</text>
</comment>
<evidence type="ECO:0000256" key="10">
    <source>
        <dbReference type="ARBA" id="ARBA00023125"/>
    </source>
</evidence>
<keyword evidence="5 15" id="KW-0479">Metal-binding</keyword>
<evidence type="ECO:0000256" key="2">
    <source>
        <dbReference type="ARBA" id="ARBA00012108"/>
    </source>
</evidence>
<organism evidence="18 19">
    <name type="scientific">Inhella inkyongensis</name>
    <dbReference type="NCBI Taxonomy" id="392593"/>
    <lineage>
        <taxon>Bacteria</taxon>
        <taxon>Pseudomonadati</taxon>
        <taxon>Pseudomonadota</taxon>
        <taxon>Betaproteobacteria</taxon>
        <taxon>Burkholderiales</taxon>
        <taxon>Sphaerotilaceae</taxon>
        <taxon>Inhella</taxon>
    </lineage>
</organism>
<feature type="binding site" evidence="14">
    <location>
        <position position="159"/>
    </location>
    <ligand>
        <name>substrate</name>
    </ligand>
</feature>
<dbReference type="InterPro" id="IPR036397">
    <property type="entry name" value="RNaseH_sf"/>
</dbReference>
<dbReference type="Gene3D" id="1.20.1280.70">
    <property type="entry name" value="Exonuclease ExoI, domain 3"/>
    <property type="match status" value="1"/>
</dbReference>
<keyword evidence="10" id="KW-0238">DNA-binding</keyword>
<dbReference type="NCBIfam" id="NF008746">
    <property type="entry name" value="PRK11779.1"/>
    <property type="match status" value="1"/>
</dbReference>
<dbReference type="InterPro" id="IPR012337">
    <property type="entry name" value="RNaseH-like_sf"/>
</dbReference>
<feature type="binding site" evidence="15">
    <location>
        <position position="9"/>
    </location>
    <ligand>
        <name>Mg(2+)</name>
        <dbReference type="ChEBI" id="CHEBI:18420"/>
        <label>1</label>
    </ligand>
</feature>
<reference evidence="18 19" key="1">
    <citation type="submission" date="2020-08" db="EMBL/GenBank/DDBJ databases">
        <title>Genomic Encyclopedia of Type Strains, Phase IV (KMG-IV): sequencing the most valuable type-strain genomes for metagenomic binning, comparative biology and taxonomic classification.</title>
        <authorList>
            <person name="Goeker M."/>
        </authorList>
    </citation>
    <scope>NUCLEOTIDE SEQUENCE [LARGE SCALE GENOMIC DNA]</scope>
    <source>
        <strain evidence="18 19">DSM 23958</strain>
    </source>
</reference>
<evidence type="ECO:0000256" key="4">
    <source>
        <dbReference type="ARBA" id="ARBA00022722"/>
    </source>
</evidence>
<dbReference type="InterPro" id="IPR013620">
    <property type="entry name" value="Exonuc_1_SH3"/>
</dbReference>
<dbReference type="GO" id="GO:0008310">
    <property type="term" value="F:single-stranded DNA 3'-5' DNA exonuclease activity"/>
    <property type="evidence" value="ECO:0007669"/>
    <property type="project" value="UniProtKB-EC"/>
</dbReference>
<evidence type="ECO:0000259" key="16">
    <source>
        <dbReference type="PROSITE" id="PS51784"/>
    </source>
</evidence>
<evidence type="ECO:0000256" key="5">
    <source>
        <dbReference type="ARBA" id="ARBA00022723"/>
    </source>
</evidence>
<dbReference type="PIRSF" id="PIRSF000977">
    <property type="entry name" value="Exodeoxyribonuclease_I"/>
    <property type="match status" value="1"/>
</dbReference>
<feature type="binding site" evidence="15">
    <location>
        <position position="11"/>
    </location>
    <ligand>
        <name>Mg(2+)</name>
        <dbReference type="ChEBI" id="CHEBI:18420"/>
        <label>2</label>
    </ligand>
</feature>
<dbReference type="CDD" id="cd06138">
    <property type="entry name" value="ExoI_N"/>
    <property type="match status" value="1"/>
</dbReference>
<evidence type="ECO:0000256" key="13">
    <source>
        <dbReference type="ARBA" id="ARBA00046792"/>
    </source>
</evidence>
<dbReference type="AlphaFoldDB" id="A0A840SA70"/>
<dbReference type="GO" id="GO:0006281">
    <property type="term" value="P:DNA repair"/>
    <property type="evidence" value="ECO:0007669"/>
    <property type="project" value="UniProtKB-KW"/>
</dbReference>
<evidence type="ECO:0000256" key="8">
    <source>
        <dbReference type="ARBA" id="ARBA00022839"/>
    </source>
</evidence>
<dbReference type="Pfam" id="PF00929">
    <property type="entry name" value="RNase_T"/>
    <property type="match status" value="1"/>
</dbReference>
<dbReference type="OrthoDB" id="9763470at2"/>
<dbReference type="EC" id="3.1.11.1" evidence="2"/>
<evidence type="ECO:0000256" key="3">
    <source>
        <dbReference type="ARBA" id="ARBA00019900"/>
    </source>
</evidence>
<accession>A0A840SA70</accession>
<evidence type="ECO:0000259" key="17">
    <source>
        <dbReference type="PROSITE" id="PS51785"/>
    </source>
</evidence>
<dbReference type="Pfam" id="PF08411">
    <property type="entry name" value="ExoI_SH3"/>
    <property type="match status" value="1"/>
</dbReference>
<evidence type="ECO:0000256" key="14">
    <source>
        <dbReference type="PIRSR" id="PIRSR000977-1"/>
    </source>
</evidence>
<dbReference type="EMBL" id="JACHHO010000004">
    <property type="protein sequence ID" value="MBB5205299.1"/>
    <property type="molecule type" value="Genomic_DNA"/>
</dbReference>
<dbReference type="Gene3D" id="1.10.287.1240">
    <property type="match status" value="1"/>
</dbReference>
<dbReference type="InterPro" id="IPR023607">
    <property type="entry name" value="Exodeoxyribonuclease_I"/>
</dbReference>
<comment type="catalytic activity">
    <reaction evidence="1">
        <text>Exonucleolytic cleavage in the 3'- to 5'-direction to yield nucleoside 5'-phosphates.</text>
        <dbReference type="EC" id="3.1.11.1"/>
    </reaction>
</comment>
<feature type="binding site" evidence="15">
    <location>
        <position position="180"/>
    </location>
    <ligand>
        <name>Mg(2+)</name>
        <dbReference type="ChEBI" id="CHEBI:18420"/>
        <label>2</label>
    </ligand>
</feature>
<evidence type="ECO:0000256" key="11">
    <source>
        <dbReference type="ARBA" id="ARBA00023204"/>
    </source>
</evidence>
<proteinExistence type="predicted"/>
<dbReference type="FunFam" id="3.30.420.10:FF:000033">
    <property type="entry name" value="Exodeoxyribonuclease I"/>
    <property type="match status" value="1"/>
</dbReference>